<dbReference type="RefSeq" id="WP_171640731.1">
    <property type="nucleotide sequence ID" value="NZ_WHOA01000015.1"/>
</dbReference>
<feature type="compositionally biased region" description="Acidic residues" evidence="2">
    <location>
        <begin position="196"/>
        <end position="213"/>
    </location>
</feature>
<evidence type="ECO:0000313" key="5">
    <source>
        <dbReference type="Proteomes" id="UP000616779"/>
    </source>
</evidence>
<dbReference type="InterPro" id="IPR050300">
    <property type="entry name" value="GDXG_lipolytic_enzyme"/>
</dbReference>
<evidence type="ECO:0000313" key="4">
    <source>
        <dbReference type="EMBL" id="NOU70343.1"/>
    </source>
</evidence>
<evidence type="ECO:0000259" key="3">
    <source>
        <dbReference type="Pfam" id="PF20434"/>
    </source>
</evidence>
<dbReference type="GO" id="GO:0016787">
    <property type="term" value="F:hydrolase activity"/>
    <property type="evidence" value="ECO:0007669"/>
    <property type="project" value="UniProtKB-KW"/>
</dbReference>
<organism evidence="4 5">
    <name type="scientific">Paenibacillus phytorum</name>
    <dbReference type="NCBI Taxonomy" id="2654977"/>
    <lineage>
        <taxon>Bacteria</taxon>
        <taxon>Bacillati</taxon>
        <taxon>Bacillota</taxon>
        <taxon>Bacilli</taxon>
        <taxon>Bacillales</taxon>
        <taxon>Paenibacillaceae</taxon>
        <taxon>Paenibacillus</taxon>
    </lineage>
</organism>
<evidence type="ECO:0000256" key="1">
    <source>
        <dbReference type="ARBA" id="ARBA00022801"/>
    </source>
</evidence>
<dbReference type="InterPro" id="IPR049492">
    <property type="entry name" value="BD-FAE-like_dom"/>
</dbReference>
<dbReference type="EMBL" id="WHOA01000015">
    <property type="protein sequence ID" value="NOU70343.1"/>
    <property type="molecule type" value="Genomic_DNA"/>
</dbReference>
<feature type="region of interest" description="Disordered" evidence="2">
    <location>
        <begin position="193"/>
        <end position="214"/>
    </location>
</feature>
<dbReference type="Proteomes" id="UP000616779">
    <property type="component" value="Unassembled WGS sequence"/>
</dbReference>
<accession>A0ABX1XR95</accession>
<gene>
    <name evidence="4" type="ORF">GC098_02645</name>
</gene>
<dbReference type="PANTHER" id="PTHR48081">
    <property type="entry name" value="AB HYDROLASE SUPERFAMILY PROTEIN C4A8.06C"/>
    <property type="match status" value="1"/>
</dbReference>
<proteinExistence type="predicted"/>
<sequence length="319" mass="35817">MSLRHWRKPGKILSVDGKRGYFNLAYGSDSTSQKLDVWLPEKGDGPFPVILSIHGGGFTWGDKGQSDCVEPMLEGLNRGYAVVGIEYRLNNEAIFPYPVRDIKQAIKYLRANAQQLSLDDKNMIAWGGSAGGYMALMACLFEKNEYFDKEQDKNNCVSAAIRAGVSWYPITDFSTLDKQLRINSVINKFLRTESPDQNEDEYEPTDPPTQDDEFPFHNDESVCTTFVGSSINELSEQVKKANPMSYIHTAMPKLLLQHGSGDEIIPMQQSIEFALAANDLCGEERVILEIIPHAIHSSLLLETKENINRIFKFIDGVIV</sequence>
<keyword evidence="1 4" id="KW-0378">Hydrolase</keyword>
<name>A0ABX1XR95_9BACL</name>
<comment type="caution">
    <text evidence="4">The sequence shown here is derived from an EMBL/GenBank/DDBJ whole genome shotgun (WGS) entry which is preliminary data.</text>
</comment>
<dbReference type="PANTHER" id="PTHR48081:SF13">
    <property type="entry name" value="ALPHA_BETA HYDROLASE"/>
    <property type="match status" value="1"/>
</dbReference>
<feature type="domain" description="BD-FAE-like" evidence="3">
    <location>
        <begin position="35"/>
        <end position="205"/>
    </location>
</feature>
<dbReference type="InterPro" id="IPR029058">
    <property type="entry name" value="AB_hydrolase_fold"/>
</dbReference>
<dbReference type="SUPFAM" id="SSF53474">
    <property type="entry name" value="alpha/beta-Hydrolases"/>
    <property type="match status" value="1"/>
</dbReference>
<evidence type="ECO:0000256" key="2">
    <source>
        <dbReference type="SAM" id="MobiDB-lite"/>
    </source>
</evidence>
<keyword evidence="5" id="KW-1185">Reference proteome</keyword>
<dbReference type="Pfam" id="PF20434">
    <property type="entry name" value="BD-FAE"/>
    <property type="match status" value="1"/>
</dbReference>
<reference evidence="4 5" key="1">
    <citation type="submission" date="2019-10" db="EMBL/GenBank/DDBJ databases">
        <title>Description of Paenibacillus terrestris sp. nov.</title>
        <authorList>
            <person name="Carlier A."/>
            <person name="Qi S."/>
        </authorList>
    </citation>
    <scope>NUCLEOTIDE SEQUENCE [LARGE SCALE GENOMIC DNA]</scope>
    <source>
        <strain evidence="4 5">LMG 31458</strain>
    </source>
</reference>
<protein>
    <submittedName>
        <fullName evidence="4">Alpha/beta hydrolase fold domain-containing protein</fullName>
    </submittedName>
</protein>
<dbReference type="Gene3D" id="3.40.50.1820">
    <property type="entry name" value="alpha/beta hydrolase"/>
    <property type="match status" value="1"/>
</dbReference>